<accession>A0AA38CDA6</accession>
<dbReference type="AlphaFoldDB" id="A0AA38CDA6"/>
<protein>
    <submittedName>
        <fullName evidence="2">Uncharacterized protein</fullName>
    </submittedName>
</protein>
<feature type="region of interest" description="Disordered" evidence="1">
    <location>
        <begin position="1"/>
        <end position="24"/>
    </location>
</feature>
<feature type="non-terminal residue" evidence="2">
    <location>
        <position position="57"/>
    </location>
</feature>
<evidence type="ECO:0000313" key="2">
    <source>
        <dbReference type="EMBL" id="KAH9295564.1"/>
    </source>
</evidence>
<organism evidence="2 3">
    <name type="scientific">Taxus chinensis</name>
    <name type="common">Chinese yew</name>
    <name type="synonym">Taxus wallichiana var. chinensis</name>
    <dbReference type="NCBI Taxonomy" id="29808"/>
    <lineage>
        <taxon>Eukaryota</taxon>
        <taxon>Viridiplantae</taxon>
        <taxon>Streptophyta</taxon>
        <taxon>Embryophyta</taxon>
        <taxon>Tracheophyta</taxon>
        <taxon>Spermatophyta</taxon>
        <taxon>Pinopsida</taxon>
        <taxon>Pinidae</taxon>
        <taxon>Conifers II</taxon>
        <taxon>Cupressales</taxon>
        <taxon>Taxaceae</taxon>
        <taxon>Taxus</taxon>
    </lineage>
</organism>
<dbReference type="Proteomes" id="UP000824469">
    <property type="component" value="Unassembled WGS sequence"/>
</dbReference>
<evidence type="ECO:0000256" key="1">
    <source>
        <dbReference type="SAM" id="MobiDB-lite"/>
    </source>
</evidence>
<proteinExistence type="predicted"/>
<gene>
    <name evidence="2" type="ORF">KI387_039152</name>
</gene>
<feature type="non-terminal residue" evidence="2">
    <location>
        <position position="1"/>
    </location>
</feature>
<dbReference type="EMBL" id="JAHRHJ020000011">
    <property type="protein sequence ID" value="KAH9295564.1"/>
    <property type="molecule type" value="Genomic_DNA"/>
</dbReference>
<sequence>RVAHKQAESIRQQSGDDALGDSDNLPTNATISFLINEKMNAKFRGILKEMQDIRSML</sequence>
<name>A0AA38CDA6_TAXCH</name>
<keyword evidence="3" id="KW-1185">Reference proteome</keyword>
<comment type="caution">
    <text evidence="2">The sequence shown here is derived from an EMBL/GenBank/DDBJ whole genome shotgun (WGS) entry which is preliminary data.</text>
</comment>
<reference evidence="2 3" key="1">
    <citation type="journal article" date="2021" name="Nat. Plants">
        <title>The Taxus genome provides insights into paclitaxel biosynthesis.</title>
        <authorList>
            <person name="Xiong X."/>
            <person name="Gou J."/>
            <person name="Liao Q."/>
            <person name="Li Y."/>
            <person name="Zhou Q."/>
            <person name="Bi G."/>
            <person name="Li C."/>
            <person name="Du R."/>
            <person name="Wang X."/>
            <person name="Sun T."/>
            <person name="Guo L."/>
            <person name="Liang H."/>
            <person name="Lu P."/>
            <person name="Wu Y."/>
            <person name="Zhang Z."/>
            <person name="Ro D.K."/>
            <person name="Shang Y."/>
            <person name="Huang S."/>
            <person name="Yan J."/>
        </authorList>
    </citation>
    <scope>NUCLEOTIDE SEQUENCE [LARGE SCALE GENOMIC DNA]</scope>
    <source>
        <strain evidence="2">Ta-2019</strain>
    </source>
</reference>
<evidence type="ECO:0000313" key="3">
    <source>
        <dbReference type="Proteomes" id="UP000824469"/>
    </source>
</evidence>